<name>A0ACC2XQ17_9TREE</name>
<sequence>MSSFDLYVAGGIAAATIGGLYCVKATRNNTPPWAKASIWRTINEFGNNPVKFLLEQRKERGDIFRVNLLIFSITFVIGAKWNRWLLRETNEEDASFYEAVRDWHHGLIDVAHNFPGWQERALKAMSAALNAPIRLEKMSKYFLDVAVPTYQSWEAETSIPLFDFGSELVLRAVLTTLLGPTFVHEHGEELVPIVKSFERDIGHPSPMFLPLWATGVGRRLLKTRKRWRELIEAEVVARLEDPARCKKAGDYLSYLLTLDDAERYMDCYGEHIITAVTASHANSDGTFAWTLLHLLRNADLLAEYENEIRSHPPLEGRYPIKSMPFSEACLRETGRLYTNLVLLRWVYRDMVAPGGIMIPKGWLAASPLVTHRDPEIYPRPEEWDPHRFLSDDSATSSSTSYASKFRNHEFVQFGYGRHACLGEKLTHCLLRETLWPTLIDNYRVEVVDGVVAGEGLSDVGVEATFSEGLGTTFGEREVWIKVTKRDVPLSEEATSSV</sequence>
<protein>
    <submittedName>
        <fullName evidence="1">Uncharacterized protein</fullName>
    </submittedName>
</protein>
<comment type="caution">
    <text evidence="1">The sequence shown here is derived from an EMBL/GenBank/DDBJ whole genome shotgun (WGS) entry which is preliminary data.</text>
</comment>
<evidence type="ECO:0000313" key="1">
    <source>
        <dbReference type="EMBL" id="KAJ9126145.1"/>
    </source>
</evidence>
<gene>
    <name evidence="1" type="ORF">QFC24_002418</name>
</gene>
<proteinExistence type="predicted"/>
<keyword evidence="2" id="KW-1185">Reference proteome</keyword>
<organism evidence="1 2">
    <name type="scientific">Naganishia onofrii</name>
    <dbReference type="NCBI Taxonomy" id="1851511"/>
    <lineage>
        <taxon>Eukaryota</taxon>
        <taxon>Fungi</taxon>
        <taxon>Dikarya</taxon>
        <taxon>Basidiomycota</taxon>
        <taxon>Agaricomycotina</taxon>
        <taxon>Tremellomycetes</taxon>
        <taxon>Filobasidiales</taxon>
        <taxon>Filobasidiaceae</taxon>
        <taxon>Naganishia</taxon>
    </lineage>
</organism>
<dbReference type="Proteomes" id="UP001234202">
    <property type="component" value="Unassembled WGS sequence"/>
</dbReference>
<evidence type="ECO:0000313" key="2">
    <source>
        <dbReference type="Proteomes" id="UP001234202"/>
    </source>
</evidence>
<dbReference type="EMBL" id="JASBWV010000006">
    <property type="protein sequence ID" value="KAJ9126145.1"/>
    <property type="molecule type" value="Genomic_DNA"/>
</dbReference>
<accession>A0ACC2XQ17</accession>
<reference evidence="1" key="1">
    <citation type="submission" date="2023-04" db="EMBL/GenBank/DDBJ databases">
        <title>Draft Genome sequencing of Naganishia species isolated from polar environments using Oxford Nanopore Technology.</title>
        <authorList>
            <person name="Leo P."/>
            <person name="Venkateswaran K."/>
        </authorList>
    </citation>
    <scope>NUCLEOTIDE SEQUENCE</scope>
    <source>
        <strain evidence="1">DBVPG 5303</strain>
    </source>
</reference>